<keyword evidence="3 5" id="KW-0067">ATP-binding</keyword>
<comment type="catalytic activity">
    <reaction evidence="5">
        <text>L-glutamyl-tRNA(Gln) + L-glutamine + ATP + H2O = L-glutaminyl-tRNA(Gln) + L-glutamate + ADP + phosphate + H(+)</text>
        <dbReference type="Rhea" id="RHEA:17521"/>
        <dbReference type="Rhea" id="RHEA-COMP:9681"/>
        <dbReference type="Rhea" id="RHEA-COMP:9684"/>
        <dbReference type="ChEBI" id="CHEBI:15377"/>
        <dbReference type="ChEBI" id="CHEBI:15378"/>
        <dbReference type="ChEBI" id="CHEBI:29985"/>
        <dbReference type="ChEBI" id="CHEBI:30616"/>
        <dbReference type="ChEBI" id="CHEBI:43474"/>
        <dbReference type="ChEBI" id="CHEBI:58359"/>
        <dbReference type="ChEBI" id="CHEBI:78520"/>
        <dbReference type="ChEBI" id="CHEBI:78521"/>
        <dbReference type="ChEBI" id="CHEBI:456216"/>
        <dbReference type="EC" id="6.3.5.7"/>
    </reaction>
</comment>
<dbReference type="GO" id="GO:0030956">
    <property type="term" value="C:glutamyl-tRNA(Gln) amidotransferase complex"/>
    <property type="evidence" value="ECO:0007669"/>
    <property type="project" value="UniProtKB-UniRule"/>
</dbReference>
<comment type="subunit">
    <text evidence="5">Subunit of the heterotrimeric GatCAB amidotransferase (AdT) complex, composed of A, B and C subunits.</text>
</comment>
<dbReference type="PANTHER" id="PTHR11895:SF7">
    <property type="entry name" value="GLUTAMYL-TRNA(GLN) AMIDOTRANSFERASE SUBUNIT A, MITOCHONDRIAL"/>
    <property type="match status" value="1"/>
</dbReference>
<proteinExistence type="inferred from homology"/>
<sequence>MALPRELAQLVELAHRTNPTWRAYTSLLSLKDATRAFQSLPRQGKLHGHAIAVKDLFCTREFPTTASSRFLQRSFKGRLDHTGLGCVLKHGALVLSCTDYDSPIEATVVSRLKAQGGLILGKANMDEFGMGSANIHSHFGPTLNPSGPDTSSATGTAARAAGGSSGGSAAAVAAGIARTALASDTGGSTRLPAAYCGVLGFKPSYGLLSRWGMIAYASSLDCVGIMGKEVDGVRTTYGEAVDSDGLVRVARGAIENEKSCLFRGIDVLQAHDPKDPTSVPQDVRLRITDRTNSLPSRWKEGDLTGLRIGVPAEYFLSELSPSVLPPLRRALQSLQNRGAILRSISLPWTPSALSAYYVLASAEASSNLARFDGIRFGTRSAPPSVTGHGVSNSRLYASSRSSGFGKEVQKRLLLGTYALTAEAFDNYFLQAQRVRRLIREEFDRTFTRSSVLTKAGEEDGELNEEGVDLLLYPSAISTAPLLSSVQGDDVSGYVQDVLNVPASLAGLPAISVPFGRSQEDGWPVGVQLAGQWGEDGLVLDVAKVLQEEA</sequence>
<evidence type="ECO:0000313" key="9">
    <source>
        <dbReference type="Proteomes" id="UP000249723"/>
    </source>
</evidence>
<name>A0A2X0MB82_9BASI</name>
<comment type="function">
    <text evidence="5">Allows the formation of correctly charged Gln-tRNA(Gln) through the transamidation of misacylated Glu-tRNA(Gln) in the mitochondria. The reaction takes place in the presence of glutamine and ATP through an activated gamma-phospho-Glu-tRNA(Gln).</text>
</comment>
<feature type="domain" description="Amidase" evidence="7">
    <location>
        <begin position="98"/>
        <end position="243"/>
    </location>
</feature>
<keyword evidence="5" id="KW-0496">Mitochondrion</keyword>
<dbReference type="Proteomes" id="UP000249723">
    <property type="component" value="Unassembled WGS sequence"/>
</dbReference>
<dbReference type="STRING" id="289078.A0A2X0MB82"/>
<keyword evidence="1 5" id="KW-0436">Ligase</keyword>
<keyword evidence="9" id="KW-1185">Reference proteome</keyword>
<evidence type="ECO:0000313" key="8">
    <source>
        <dbReference type="EMBL" id="SCZ91400.1"/>
    </source>
</evidence>
<evidence type="ECO:0000256" key="2">
    <source>
        <dbReference type="ARBA" id="ARBA00022741"/>
    </source>
</evidence>
<dbReference type="PANTHER" id="PTHR11895">
    <property type="entry name" value="TRANSAMIDASE"/>
    <property type="match status" value="1"/>
</dbReference>
<dbReference type="InterPro" id="IPR000120">
    <property type="entry name" value="Amidase"/>
</dbReference>
<comment type="similarity">
    <text evidence="5">Belongs to the amidase family. GatA subfamily.</text>
</comment>
<evidence type="ECO:0000256" key="6">
    <source>
        <dbReference type="SAM" id="MobiDB-lite"/>
    </source>
</evidence>
<evidence type="ECO:0000256" key="4">
    <source>
        <dbReference type="ARBA" id="ARBA00022917"/>
    </source>
</evidence>
<dbReference type="SUPFAM" id="SSF75304">
    <property type="entry name" value="Amidase signature (AS) enzymes"/>
    <property type="match status" value="1"/>
</dbReference>
<dbReference type="EC" id="6.3.5.7" evidence="5"/>
<feature type="compositionally biased region" description="Low complexity" evidence="6">
    <location>
        <begin position="150"/>
        <end position="160"/>
    </location>
</feature>
<organism evidence="8 9">
    <name type="scientific">Microbotryum saponariae</name>
    <dbReference type="NCBI Taxonomy" id="289078"/>
    <lineage>
        <taxon>Eukaryota</taxon>
        <taxon>Fungi</taxon>
        <taxon>Dikarya</taxon>
        <taxon>Basidiomycota</taxon>
        <taxon>Pucciniomycotina</taxon>
        <taxon>Microbotryomycetes</taxon>
        <taxon>Microbotryales</taxon>
        <taxon>Microbotryaceae</taxon>
        <taxon>Microbotryum</taxon>
    </lineage>
</organism>
<comment type="subcellular location">
    <subcellularLocation>
        <location evidence="5">Mitochondrion</location>
    </subcellularLocation>
</comment>
<dbReference type="EMBL" id="FMWP01000015">
    <property type="protein sequence ID" value="SCZ91400.1"/>
    <property type="molecule type" value="Genomic_DNA"/>
</dbReference>
<evidence type="ECO:0000259" key="7">
    <source>
        <dbReference type="Pfam" id="PF01425"/>
    </source>
</evidence>
<keyword evidence="2 5" id="KW-0547">Nucleotide-binding</keyword>
<dbReference type="GO" id="GO:0005739">
    <property type="term" value="C:mitochondrion"/>
    <property type="evidence" value="ECO:0007669"/>
    <property type="project" value="UniProtKB-SubCell"/>
</dbReference>
<feature type="active site" description="Charge relay system" evidence="5">
    <location>
        <position position="54"/>
    </location>
</feature>
<dbReference type="GO" id="GO:0070681">
    <property type="term" value="P:glutaminyl-tRNAGln biosynthesis via transamidation"/>
    <property type="evidence" value="ECO:0007669"/>
    <property type="project" value="UniProtKB-UniRule"/>
</dbReference>
<evidence type="ECO:0000256" key="5">
    <source>
        <dbReference type="HAMAP-Rule" id="MF_03150"/>
    </source>
</evidence>
<dbReference type="Pfam" id="PF01425">
    <property type="entry name" value="Amidase"/>
    <property type="match status" value="2"/>
</dbReference>
<dbReference type="GO" id="GO:0032543">
    <property type="term" value="P:mitochondrial translation"/>
    <property type="evidence" value="ECO:0007669"/>
    <property type="project" value="UniProtKB-UniRule"/>
</dbReference>
<evidence type="ECO:0000256" key="3">
    <source>
        <dbReference type="ARBA" id="ARBA00022840"/>
    </source>
</evidence>
<dbReference type="Gene3D" id="3.90.1300.10">
    <property type="entry name" value="Amidase signature (AS) domain"/>
    <property type="match status" value="1"/>
</dbReference>
<keyword evidence="4 5" id="KW-0648">Protein biosynthesis</keyword>
<dbReference type="GO" id="GO:0050567">
    <property type="term" value="F:glutaminyl-tRNA synthase (glutamine-hydrolyzing) activity"/>
    <property type="evidence" value="ECO:0007669"/>
    <property type="project" value="UniProtKB-UniRule"/>
</dbReference>
<feature type="region of interest" description="Disordered" evidence="6">
    <location>
        <begin position="139"/>
        <end position="160"/>
    </location>
</feature>
<accession>A0A2X0MB82</accession>
<dbReference type="HAMAP" id="MF_00120">
    <property type="entry name" value="GatA"/>
    <property type="match status" value="1"/>
</dbReference>
<evidence type="ECO:0000256" key="1">
    <source>
        <dbReference type="ARBA" id="ARBA00022598"/>
    </source>
</evidence>
<dbReference type="AlphaFoldDB" id="A0A2X0MB82"/>
<feature type="domain" description="Amidase" evidence="7">
    <location>
        <begin position="267"/>
        <end position="539"/>
    </location>
</feature>
<feature type="active site" description="Acyl-ester intermediate" evidence="5">
    <location>
        <position position="188"/>
    </location>
</feature>
<dbReference type="OrthoDB" id="421993at2759"/>
<protein>
    <recommendedName>
        <fullName evidence="5">Glutamyl-tRNA(Gln) amidotransferase subunit A, mitochondrial</fullName>
        <shortName evidence="5">Glu-AdT subunit A</shortName>
        <ecNumber evidence="5">6.3.5.7</ecNumber>
    </recommendedName>
</protein>
<reference evidence="9" key="1">
    <citation type="submission" date="2016-10" db="EMBL/GenBank/DDBJ databases">
        <authorList>
            <person name="Jeantristanb JTB J.-T."/>
            <person name="Ricardo R."/>
        </authorList>
    </citation>
    <scope>NUCLEOTIDE SEQUENCE [LARGE SCALE GENOMIC DNA]</scope>
</reference>
<gene>
    <name evidence="8" type="ORF">BZ3500_MVSOF-1268-A1-R1_CHR1-2G01384</name>
</gene>
<dbReference type="InterPro" id="IPR023631">
    <property type="entry name" value="Amidase_dom"/>
</dbReference>
<dbReference type="InterPro" id="IPR004412">
    <property type="entry name" value="GatA"/>
</dbReference>
<feature type="active site" description="Charge relay system" evidence="5">
    <location>
        <position position="164"/>
    </location>
</feature>
<dbReference type="InterPro" id="IPR036928">
    <property type="entry name" value="AS_sf"/>
</dbReference>
<dbReference type="GO" id="GO:0005524">
    <property type="term" value="F:ATP binding"/>
    <property type="evidence" value="ECO:0007669"/>
    <property type="project" value="UniProtKB-KW"/>
</dbReference>